<accession>A0A1H4TLJ3</accession>
<proteinExistence type="predicted"/>
<evidence type="ECO:0000313" key="2">
    <source>
        <dbReference type="EMBL" id="SEC57110.1"/>
    </source>
</evidence>
<reference evidence="2 3" key="1">
    <citation type="submission" date="2016-10" db="EMBL/GenBank/DDBJ databases">
        <authorList>
            <person name="de Groot N.N."/>
        </authorList>
    </citation>
    <scope>NUCLEOTIDE SEQUENCE [LARGE SCALE GENOMIC DNA]</scope>
    <source>
        <strain evidence="2 3">DSM 21799</strain>
    </source>
</reference>
<dbReference type="AlphaFoldDB" id="A0A1H4TLJ3"/>
<evidence type="ECO:0008006" key="4">
    <source>
        <dbReference type="Google" id="ProtNLM"/>
    </source>
</evidence>
<feature type="transmembrane region" description="Helical" evidence="1">
    <location>
        <begin position="20"/>
        <end position="42"/>
    </location>
</feature>
<feature type="transmembrane region" description="Helical" evidence="1">
    <location>
        <begin position="135"/>
        <end position="154"/>
    </location>
</feature>
<dbReference type="Pfam" id="PF11391">
    <property type="entry name" value="DUF2798"/>
    <property type="match status" value="1"/>
</dbReference>
<protein>
    <recommendedName>
        <fullName evidence="4">DUF2798 domain-containing protein</fullName>
    </recommendedName>
</protein>
<dbReference type="EMBL" id="FNRY01000002">
    <property type="protein sequence ID" value="SEC57110.1"/>
    <property type="molecule type" value="Genomic_DNA"/>
</dbReference>
<dbReference type="Proteomes" id="UP000199183">
    <property type="component" value="Unassembled WGS sequence"/>
</dbReference>
<keyword evidence="1" id="KW-1133">Transmembrane helix</keyword>
<keyword evidence="1" id="KW-0472">Membrane</keyword>
<dbReference type="OrthoDB" id="7062363at2"/>
<gene>
    <name evidence="2" type="ORF">SAMN04489806_3244</name>
</gene>
<keyword evidence="1" id="KW-0812">Transmembrane</keyword>
<name>A0A1H4TLJ3_9MICO</name>
<feature type="transmembrane region" description="Helical" evidence="1">
    <location>
        <begin position="90"/>
        <end position="115"/>
    </location>
</feature>
<dbReference type="RefSeq" id="WP_091187807.1">
    <property type="nucleotide sequence ID" value="NZ_FNRY01000002.1"/>
</dbReference>
<keyword evidence="3" id="KW-1185">Reference proteome</keyword>
<feature type="transmembrane region" description="Helical" evidence="1">
    <location>
        <begin position="48"/>
        <end position="69"/>
    </location>
</feature>
<dbReference type="InterPro" id="IPR021529">
    <property type="entry name" value="DUF2798"/>
</dbReference>
<dbReference type="STRING" id="640635.SAMN04489806_3244"/>
<sequence>MSDHHKFGTHLPRSGRESLLFVLVISLISVNIIPVVISGLTIGFTLDMWLGVLRVLPLLWIVVVAVVMLTRKPAMWLTGLVVRKGDSFRAHIFADTLCSVLLISIILTVVGAWIGTWSFATDPVVHFFENWPRNFMIAFVIEALLAQPVARLVMRGHHRRVDRRGGGTVRTA</sequence>
<evidence type="ECO:0000313" key="3">
    <source>
        <dbReference type="Proteomes" id="UP000199183"/>
    </source>
</evidence>
<evidence type="ECO:0000256" key="1">
    <source>
        <dbReference type="SAM" id="Phobius"/>
    </source>
</evidence>
<organism evidence="2 3">
    <name type="scientific">Paramicrobacterium humi</name>
    <dbReference type="NCBI Taxonomy" id="640635"/>
    <lineage>
        <taxon>Bacteria</taxon>
        <taxon>Bacillati</taxon>
        <taxon>Actinomycetota</taxon>
        <taxon>Actinomycetes</taxon>
        <taxon>Micrococcales</taxon>
        <taxon>Microbacteriaceae</taxon>
        <taxon>Paramicrobacterium</taxon>
    </lineage>
</organism>